<dbReference type="PANTHER" id="PTHR43081:SF1">
    <property type="entry name" value="ADENYLATE CYCLASE, TERMINAL-DIFFERENTIATION SPECIFIC"/>
    <property type="match status" value="1"/>
</dbReference>
<dbReference type="Pfam" id="PF05226">
    <property type="entry name" value="CHASE2"/>
    <property type="match status" value="1"/>
</dbReference>
<comment type="caution">
    <text evidence="3">The sequence shown here is derived from an EMBL/GenBank/DDBJ whole genome shotgun (WGS) entry which is preliminary data.</text>
</comment>
<keyword evidence="1" id="KW-0472">Membrane</keyword>
<dbReference type="PANTHER" id="PTHR43081">
    <property type="entry name" value="ADENYLATE CYCLASE, TERMINAL-DIFFERENTIATION SPECIFIC-RELATED"/>
    <property type="match status" value="1"/>
</dbReference>
<dbReference type="InterPro" id="IPR029787">
    <property type="entry name" value="Nucleotide_cyclase"/>
</dbReference>
<protein>
    <submittedName>
        <fullName evidence="3">Adenylate/guanylate cyclase domain-containing protein</fullName>
    </submittedName>
</protein>
<dbReference type="Pfam" id="PF00211">
    <property type="entry name" value="Guanylate_cyc"/>
    <property type="match status" value="1"/>
</dbReference>
<dbReference type="PROSITE" id="PS50125">
    <property type="entry name" value="GUANYLATE_CYCLASE_2"/>
    <property type="match status" value="1"/>
</dbReference>
<dbReference type="SMART" id="SM01080">
    <property type="entry name" value="CHASE2"/>
    <property type="match status" value="1"/>
</dbReference>
<dbReference type="Gene3D" id="3.30.70.1230">
    <property type="entry name" value="Nucleotide cyclase"/>
    <property type="match status" value="1"/>
</dbReference>
<feature type="transmembrane region" description="Helical" evidence="1">
    <location>
        <begin position="396"/>
        <end position="415"/>
    </location>
</feature>
<reference evidence="4" key="1">
    <citation type="journal article" date="2019" name="Int. J. Syst. Evol. Microbiol.">
        <title>The Global Catalogue of Microorganisms (GCM) 10K type strain sequencing project: providing services to taxonomists for standard genome sequencing and annotation.</title>
        <authorList>
            <consortium name="The Broad Institute Genomics Platform"/>
            <consortium name="The Broad Institute Genome Sequencing Center for Infectious Disease"/>
            <person name="Wu L."/>
            <person name="Ma J."/>
        </authorList>
    </citation>
    <scope>NUCLEOTIDE SEQUENCE [LARGE SCALE GENOMIC DNA]</scope>
    <source>
        <strain evidence="4">NBRC 100033</strain>
    </source>
</reference>
<evidence type="ECO:0000256" key="1">
    <source>
        <dbReference type="SAM" id="Phobius"/>
    </source>
</evidence>
<feature type="transmembrane region" description="Helical" evidence="1">
    <location>
        <begin position="367"/>
        <end position="389"/>
    </location>
</feature>
<dbReference type="CDD" id="cd07302">
    <property type="entry name" value="CHD"/>
    <property type="match status" value="1"/>
</dbReference>
<evidence type="ECO:0000313" key="3">
    <source>
        <dbReference type="EMBL" id="GLR63090.1"/>
    </source>
</evidence>
<dbReference type="Proteomes" id="UP001156682">
    <property type="component" value="Unassembled WGS sequence"/>
</dbReference>
<dbReference type="SMART" id="SM00044">
    <property type="entry name" value="CYCc"/>
    <property type="match status" value="1"/>
</dbReference>
<sequence length="742" mass="83065">MSPKLSRILATLSGLLLVIFLMLVVSEKVPVFSDIYQRLELLVYDQRMRFHLPEKNEVQPSDGTRIVIIDIDEESLQHEGRWPWSRLKMVDLVEKLNAAGAAVIGFDILFGEAERNPAQVVLSQLDKKSKLHKEINLIQHNYDSDQMFANTLANSEAILGYLFHFQYPLTSGLLPEPLPLENTEDNLVSQLGMPSMTGYAAPIEVLTSNAKGGFFSLALDQDGVTRRAPMLARYNNQLYPSLSLEMLRQFLLLDAIELETSTIKGREHLEKIHLGANFSLPTDSSGQLLIPYRGPAETFPYIPAWKLLSGDFDKNLVEGALIIIGTSAPGLFDLRATPIDSVYPGVEVHANLLAAMLDKKFLKQPSWVTGADFVIALISGLVLAIALPWLTPLLQFVLSLSVAAIILAVTGWLWASKGLVLALAGPLLVVYLLITIFNFIWGFFYEFMTRNLLTDMFGQYVPPELVEEMSKHPGEFSFAGESRELSVLFSDIRGFTSLSERLTADELKLLLNRYFTPVTGVIFDHRGTIDKYIGDLVMAFWGAPVVDPDHALHSIQAALQMLKATEEISAVFASEGLPEIKVGIGINSGEMSVGDMGSKYRRAYTVLGDAVNLASRLESSTKYYGVSLIVGERTKELALEHFVWRELDLVRVKGKDQPVKIYQPLCSIEELTPELEEELKLLDQALAAFRSQDFTQAKNLFSQLHESHPETYQYSQYLERLEQFNQEPPATEWDGSWVRVDK</sequence>
<dbReference type="EMBL" id="BSOR01000011">
    <property type="protein sequence ID" value="GLR63090.1"/>
    <property type="molecule type" value="Genomic_DNA"/>
</dbReference>
<dbReference type="RefSeq" id="WP_027850208.1">
    <property type="nucleotide sequence ID" value="NZ_BSOR01000011.1"/>
</dbReference>
<proteinExistence type="predicted"/>
<feature type="domain" description="Guanylate cyclase" evidence="2">
    <location>
        <begin position="486"/>
        <end position="618"/>
    </location>
</feature>
<evidence type="ECO:0000313" key="4">
    <source>
        <dbReference type="Proteomes" id="UP001156682"/>
    </source>
</evidence>
<name>A0ABQ5ZVN0_9GAMM</name>
<keyword evidence="1" id="KW-0812">Transmembrane</keyword>
<feature type="transmembrane region" description="Helical" evidence="1">
    <location>
        <begin position="421"/>
        <end position="444"/>
    </location>
</feature>
<dbReference type="InterPro" id="IPR007890">
    <property type="entry name" value="CHASE2"/>
</dbReference>
<gene>
    <name evidence="3" type="primary">gidA</name>
    <name evidence="3" type="ORF">GCM10007878_05250</name>
</gene>
<evidence type="ECO:0000259" key="2">
    <source>
        <dbReference type="PROSITE" id="PS50125"/>
    </source>
</evidence>
<dbReference type="InterPro" id="IPR001054">
    <property type="entry name" value="A/G_cyclase"/>
</dbReference>
<dbReference type="SUPFAM" id="SSF55073">
    <property type="entry name" value="Nucleotide cyclase"/>
    <property type="match status" value="1"/>
</dbReference>
<accession>A0ABQ5ZVN0</accession>
<keyword evidence="4" id="KW-1185">Reference proteome</keyword>
<keyword evidence="1" id="KW-1133">Transmembrane helix</keyword>
<organism evidence="3 4">
    <name type="scientific">Marinospirillum insulare</name>
    <dbReference type="NCBI Taxonomy" id="217169"/>
    <lineage>
        <taxon>Bacteria</taxon>
        <taxon>Pseudomonadati</taxon>
        <taxon>Pseudomonadota</taxon>
        <taxon>Gammaproteobacteria</taxon>
        <taxon>Oceanospirillales</taxon>
        <taxon>Oceanospirillaceae</taxon>
        <taxon>Marinospirillum</taxon>
    </lineage>
</organism>
<dbReference type="InterPro" id="IPR050697">
    <property type="entry name" value="Adenylyl/Guanylyl_Cyclase_3/4"/>
</dbReference>